<dbReference type="EMBL" id="AQGS01000439">
    <property type="protein sequence ID" value="EPS40051.1"/>
    <property type="molecule type" value="Genomic_DNA"/>
</dbReference>
<dbReference type="OMA" id="ISHTINC"/>
<keyword evidence="1" id="KW-0472">Membrane</keyword>
<keyword evidence="1" id="KW-0812">Transmembrane</keyword>
<dbReference type="HOGENOM" id="CLU_731534_0_0_1"/>
<evidence type="ECO:0000313" key="3">
    <source>
        <dbReference type="Proteomes" id="UP000015100"/>
    </source>
</evidence>
<keyword evidence="1" id="KW-1133">Transmembrane helix</keyword>
<organism evidence="2 3">
    <name type="scientific">Dactylellina haptotyla (strain CBS 200.50)</name>
    <name type="common">Nematode-trapping fungus</name>
    <name type="synonym">Monacrosporium haptotylum</name>
    <dbReference type="NCBI Taxonomy" id="1284197"/>
    <lineage>
        <taxon>Eukaryota</taxon>
        <taxon>Fungi</taxon>
        <taxon>Dikarya</taxon>
        <taxon>Ascomycota</taxon>
        <taxon>Pezizomycotina</taxon>
        <taxon>Orbiliomycetes</taxon>
        <taxon>Orbiliales</taxon>
        <taxon>Orbiliaceae</taxon>
        <taxon>Dactylellina</taxon>
    </lineage>
</organism>
<dbReference type="AlphaFoldDB" id="S8AFV7"/>
<name>S8AFV7_DACHA</name>
<reference evidence="2 3" key="1">
    <citation type="journal article" date="2013" name="PLoS Genet.">
        <title>Genomic mechanisms accounting for the adaptation to parasitism in nematode-trapping fungi.</title>
        <authorList>
            <person name="Meerupati T."/>
            <person name="Andersson K.M."/>
            <person name="Friman E."/>
            <person name="Kumar D."/>
            <person name="Tunlid A."/>
            <person name="Ahren D."/>
        </authorList>
    </citation>
    <scope>NUCLEOTIDE SEQUENCE [LARGE SCALE GENOMIC DNA]</scope>
    <source>
        <strain evidence="2 3">CBS 200.50</strain>
    </source>
</reference>
<feature type="transmembrane region" description="Helical" evidence="1">
    <location>
        <begin position="248"/>
        <end position="273"/>
    </location>
</feature>
<reference evidence="3" key="2">
    <citation type="submission" date="2013-04" db="EMBL/GenBank/DDBJ databases">
        <title>Genomic mechanisms accounting for the adaptation to parasitism in nematode-trapping fungi.</title>
        <authorList>
            <person name="Ahren D.G."/>
        </authorList>
    </citation>
    <scope>NUCLEOTIDE SEQUENCE [LARGE SCALE GENOMIC DNA]</scope>
    <source>
        <strain evidence="3">CBS 200.50</strain>
    </source>
</reference>
<feature type="transmembrane region" description="Helical" evidence="1">
    <location>
        <begin position="205"/>
        <end position="227"/>
    </location>
</feature>
<sequence>MEDTKTSPPLAPLDTDTYDYLSDISSTFSPTSNIGSDTFLNSPLPPTLSNTFLFPRPSSGISIGSTSPSSAGFSENEHISHTINCPEKKIEYEWTRCDRSISDRSANIQHAMFETLSDTSAYRNIKPRLHHAYLKNKLHPQPCIRDTNTTETVISSSVDFLLSPSTIPGKPTEIVDLFLGSCFTAALLRLNIHIASAVLGLPSGVLSAQFLIFLVIFCVTSLLAWFASAGREMRKGWAAWCLGVSLRFMVLTGGMVIAGAVTYVSFLLAISAFKSAGVSEPGEVDDITITLPSDTQPRHVLDIVARLQSHLVQRIGVIERDMISFVNGSDERQRNEKMTHALEKIYAGLSALGEVDAGVLVEVLGGLWRT</sequence>
<dbReference type="OrthoDB" id="5354155at2759"/>
<proteinExistence type="predicted"/>
<evidence type="ECO:0000256" key="1">
    <source>
        <dbReference type="SAM" id="Phobius"/>
    </source>
</evidence>
<evidence type="ECO:0000313" key="2">
    <source>
        <dbReference type="EMBL" id="EPS40051.1"/>
    </source>
</evidence>
<keyword evidence="3" id="KW-1185">Reference proteome</keyword>
<protein>
    <submittedName>
        <fullName evidence="2">Uncharacterized protein</fullName>
    </submittedName>
</protein>
<accession>S8AFV7</accession>
<dbReference type="Proteomes" id="UP000015100">
    <property type="component" value="Unassembled WGS sequence"/>
</dbReference>
<comment type="caution">
    <text evidence="2">The sequence shown here is derived from an EMBL/GenBank/DDBJ whole genome shotgun (WGS) entry which is preliminary data.</text>
</comment>
<gene>
    <name evidence="2" type="ORF">H072_6158</name>
</gene>